<reference evidence="1 2" key="1">
    <citation type="submission" date="2019-07" db="EMBL/GenBank/DDBJ databases">
        <title>De Novo Assembly of kiwifruit Actinidia rufa.</title>
        <authorList>
            <person name="Sugita-Konishi S."/>
            <person name="Sato K."/>
            <person name="Mori E."/>
            <person name="Abe Y."/>
            <person name="Kisaki G."/>
            <person name="Hamano K."/>
            <person name="Suezawa K."/>
            <person name="Otani M."/>
            <person name="Fukuda T."/>
            <person name="Manabe T."/>
            <person name="Gomi K."/>
            <person name="Tabuchi M."/>
            <person name="Akimitsu K."/>
            <person name="Kataoka I."/>
        </authorList>
    </citation>
    <scope>NUCLEOTIDE SEQUENCE [LARGE SCALE GENOMIC DNA]</scope>
    <source>
        <strain evidence="2">cv. Fuchu</strain>
    </source>
</reference>
<evidence type="ECO:0000313" key="2">
    <source>
        <dbReference type="Proteomes" id="UP000585474"/>
    </source>
</evidence>
<dbReference type="Proteomes" id="UP000585474">
    <property type="component" value="Unassembled WGS sequence"/>
</dbReference>
<sequence length="112" mass="12219">MWKNPSIPLGLRFSGVGGEADLEVPRGGDGLRLRGGGGEELDGVGRDNEVYRDGGALWPLVEEAEKMSGLQEGAKKMLTVEMSQAATDWMKAAQLCWSSKPVVLVRTRFKER</sequence>
<evidence type="ECO:0000313" key="1">
    <source>
        <dbReference type="EMBL" id="GFY88485.1"/>
    </source>
</evidence>
<proteinExistence type="predicted"/>
<comment type="caution">
    <text evidence="1">The sequence shown here is derived from an EMBL/GenBank/DDBJ whole genome shotgun (WGS) entry which is preliminary data.</text>
</comment>
<dbReference type="AlphaFoldDB" id="A0A7J0EPS2"/>
<name>A0A7J0EPS2_9ERIC</name>
<protein>
    <submittedName>
        <fullName evidence="1">Uncharacterized protein</fullName>
    </submittedName>
</protein>
<accession>A0A7J0EPS2</accession>
<organism evidence="1 2">
    <name type="scientific">Actinidia rufa</name>
    <dbReference type="NCBI Taxonomy" id="165716"/>
    <lineage>
        <taxon>Eukaryota</taxon>
        <taxon>Viridiplantae</taxon>
        <taxon>Streptophyta</taxon>
        <taxon>Embryophyta</taxon>
        <taxon>Tracheophyta</taxon>
        <taxon>Spermatophyta</taxon>
        <taxon>Magnoliopsida</taxon>
        <taxon>eudicotyledons</taxon>
        <taxon>Gunneridae</taxon>
        <taxon>Pentapetalae</taxon>
        <taxon>asterids</taxon>
        <taxon>Ericales</taxon>
        <taxon>Actinidiaceae</taxon>
        <taxon>Actinidia</taxon>
    </lineage>
</organism>
<gene>
    <name evidence="1" type="ORF">Acr_06g0004250</name>
</gene>
<keyword evidence="2" id="KW-1185">Reference proteome</keyword>
<dbReference type="EMBL" id="BJWL01000006">
    <property type="protein sequence ID" value="GFY88485.1"/>
    <property type="molecule type" value="Genomic_DNA"/>
</dbReference>